<dbReference type="PANTHER" id="PTHR46649:SF4">
    <property type="entry name" value="HALOACID DEHALOGENASE-LIKE HYDROLASE (HAD) SUPERFAMILY PROTEIN"/>
    <property type="match status" value="1"/>
</dbReference>
<evidence type="ECO:0000256" key="1">
    <source>
        <dbReference type="SAM" id="MobiDB-lite"/>
    </source>
</evidence>
<evidence type="ECO:0000313" key="2">
    <source>
        <dbReference type="EMBL" id="MFF3221642.1"/>
    </source>
</evidence>
<dbReference type="Proteomes" id="UP001601948">
    <property type="component" value="Unassembled WGS sequence"/>
</dbReference>
<gene>
    <name evidence="2" type="ORF">ACFYV7_02500</name>
</gene>
<dbReference type="Pfam" id="PF00702">
    <property type="entry name" value="Hydrolase"/>
    <property type="match status" value="1"/>
</dbReference>
<feature type="region of interest" description="Disordered" evidence="1">
    <location>
        <begin position="238"/>
        <end position="258"/>
    </location>
</feature>
<dbReference type="PRINTS" id="PR00413">
    <property type="entry name" value="HADHALOGNASE"/>
</dbReference>
<dbReference type="NCBIfam" id="TIGR01549">
    <property type="entry name" value="HAD-SF-IA-v1"/>
    <property type="match status" value="1"/>
</dbReference>
<dbReference type="GO" id="GO:0016787">
    <property type="term" value="F:hydrolase activity"/>
    <property type="evidence" value="ECO:0007669"/>
    <property type="project" value="UniProtKB-KW"/>
</dbReference>
<dbReference type="InterPro" id="IPR006439">
    <property type="entry name" value="HAD-SF_hydro_IA"/>
</dbReference>
<keyword evidence="2" id="KW-0378">Hydrolase</keyword>
<protein>
    <submittedName>
        <fullName evidence="2">HAD family hydrolase</fullName>
        <ecNumber evidence="2">3.1.3.-</ecNumber>
    </submittedName>
</protein>
<dbReference type="Gene3D" id="3.40.50.1000">
    <property type="entry name" value="HAD superfamily/HAD-like"/>
    <property type="match status" value="1"/>
</dbReference>
<evidence type="ECO:0000313" key="3">
    <source>
        <dbReference type="Proteomes" id="UP001601948"/>
    </source>
</evidence>
<sequence length="258" mass="28152">MSTPKGSPPQTIRAVVFDWRGTLVSELTPKRWAEEALKRARRESHDAAVSQLLLDIKMAAGQPNRLQSPRGNISYAAHRDTYYQVFTDAKLSSEVADALFHVDSDPSFNKFAVDAAATLIALKQSGYKICVLSNIHFDIRPVFKDANLLDLIDTFVLSNEEGVQKPDPAIFERALEKLGTCAAETMMVGDRASRDGVAVEIGMPTLLVPALTDPQQRRLHLVTSAVGVDLGMLPPVQNDSTPNACKGIPDSRRQGALT</sequence>
<dbReference type="EMBL" id="JBIAPI010000001">
    <property type="protein sequence ID" value="MFF3221642.1"/>
    <property type="molecule type" value="Genomic_DNA"/>
</dbReference>
<dbReference type="PANTHER" id="PTHR46649">
    <property type="match status" value="1"/>
</dbReference>
<organism evidence="2 3">
    <name type="scientific">Nocardia suismassiliense</name>
    <dbReference type="NCBI Taxonomy" id="2077092"/>
    <lineage>
        <taxon>Bacteria</taxon>
        <taxon>Bacillati</taxon>
        <taxon>Actinomycetota</taxon>
        <taxon>Actinomycetes</taxon>
        <taxon>Mycobacteriales</taxon>
        <taxon>Nocardiaceae</taxon>
        <taxon>Nocardia</taxon>
    </lineage>
</organism>
<comment type="caution">
    <text evidence="2">The sequence shown here is derived from an EMBL/GenBank/DDBJ whole genome shotgun (WGS) entry which is preliminary data.</text>
</comment>
<dbReference type="InterPro" id="IPR036412">
    <property type="entry name" value="HAD-like_sf"/>
</dbReference>
<reference evidence="2 3" key="1">
    <citation type="submission" date="2024-10" db="EMBL/GenBank/DDBJ databases">
        <title>The Natural Products Discovery Center: Release of the First 8490 Sequenced Strains for Exploring Actinobacteria Biosynthetic Diversity.</title>
        <authorList>
            <person name="Kalkreuter E."/>
            <person name="Kautsar S.A."/>
            <person name="Yang D."/>
            <person name="Bader C.D."/>
            <person name="Teijaro C.N."/>
            <person name="Fluegel L."/>
            <person name="Davis C.M."/>
            <person name="Simpson J.R."/>
            <person name="Lauterbach L."/>
            <person name="Steele A.D."/>
            <person name="Gui C."/>
            <person name="Meng S."/>
            <person name="Li G."/>
            <person name="Viehrig K."/>
            <person name="Ye F."/>
            <person name="Su P."/>
            <person name="Kiefer A.F."/>
            <person name="Nichols A."/>
            <person name="Cepeda A.J."/>
            <person name="Yan W."/>
            <person name="Fan B."/>
            <person name="Jiang Y."/>
            <person name="Adhikari A."/>
            <person name="Zheng C.-J."/>
            <person name="Schuster L."/>
            <person name="Cowan T.M."/>
            <person name="Smanski M.J."/>
            <person name="Chevrette M.G."/>
            <person name="De Carvalho L.P.S."/>
            <person name="Shen B."/>
        </authorList>
    </citation>
    <scope>NUCLEOTIDE SEQUENCE [LARGE SCALE GENOMIC DNA]</scope>
    <source>
        <strain evidence="2 3">NPDC003040</strain>
    </source>
</reference>
<feature type="compositionally biased region" description="Basic and acidic residues" evidence="1">
    <location>
        <begin position="249"/>
        <end position="258"/>
    </location>
</feature>
<dbReference type="SFLD" id="SFLDS00003">
    <property type="entry name" value="Haloacid_Dehalogenase"/>
    <property type="match status" value="1"/>
</dbReference>
<dbReference type="SFLD" id="SFLDG01129">
    <property type="entry name" value="C1.5:_HAD__Beta-PGM__Phosphata"/>
    <property type="match status" value="1"/>
</dbReference>
<dbReference type="RefSeq" id="WP_387712859.1">
    <property type="nucleotide sequence ID" value="NZ_JBIAPI010000001.1"/>
</dbReference>
<dbReference type="SUPFAM" id="SSF56784">
    <property type="entry name" value="HAD-like"/>
    <property type="match status" value="1"/>
</dbReference>
<dbReference type="EC" id="3.1.3.-" evidence="2"/>
<accession>A0ABW6QKA6</accession>
<proteinExistence type="predicted"/>
<dbReference type="InterPro" id="IPR023214">
    <property type="entry name" value="HAD_sf"/>
</dbReference>
<keyword evidence="3" id="KW-1185">Reference proteome</keyword>
<name>A0ABW6QKA6_9NOCA</name>